<feature type="region of interest" description="Disordered" evidence="1">
    <location>
        <begin position="123"/>
        <end position="147"/>
    </location>
</feature>
<proteinExistence type="predicted"/>
<dbReference type="AlphaFoldDB" id="A0A836LB76"/>
<dbReference type="KEGG" id="phet:94291218"/>
<dbReference type="GeneID" id="94291218"/>
<feature type="region of interest" description="Disordered" evidence="1">
    <location>
        <begin position="81"/>
        <end position="106"/>
    </location>
</feature>
<evidence type="ECO:0000256" key="1">
    <source>
        <dbReference type="SAM" id="MobiDB-lite"/>
    </source>
</evidence>
<evidence type="ECO:0000313" key="2">
    <source>
        <dbReference type="EMBL" id="KAG5505836.1"/>
    </source>
</evidence>
<feature type="compositionally biased region" description="Basic and acidic residues" evidence="1">
    <location>
        <begin position="130"/>
        <end position="147"/>
    </location>
</feature>
<organism evidence="2 3">
    <name type="scientific">Porcisia hertigi</name>
    <dbReference type="NCBI Taxonomy" id="2761500"/>
    <lineage>
        <taxon>Eukaryota</taxon>
        <taxon>Discoba</taxon>
        <taxon>Euglenozoa</taxon>
        <taxon>Kinetoplastea</taxon>
        <taxon>Metakinetoplastina</taxon>
        <taxon>Trypanosomatida</taxon>
        <taxon>Trypanosomatidae</taxon>
        <taxon>Leishmaniinae</taxon>
        <taxon>Porcisia</taxon>
    </lineage>
</organism>
<comment type="caution">
    <text evidence="2">The sequence shown here is derived from an EMBL/GenBank/DDBJ whole genome shotgun (WGS) entry which is preliminary data.</text>
</comment>
<keyword evidence="3" id="KW-1185">Reference proteome</keyword>
<evidence type="ECO:0000313" key="3">
    <source>
        <dbReference type="Proteomes" id="UP000674318"/>
    </source>
</evidence>
<sequence length="172" mass="19943">MATSKGSADQSRKFGLKESREQYQQRRKEEKHLKWTNKLSKEDLGKLQTELDSLNRARFLAPQQNERKRLVQRMIRDLEATENEKSEVMPTVAPTQSTVDSDSDDDLLFSKDTVTNDEHKRLFVPRSVRRKPEIKPSEEKKSSQRLAENAEKELLAAVHDDDNTESFLDSLL</sequence>
<name>A0A836LB76_9TRYP</name>
<reference evidence="2 3" key="1">
    <citation type="submission" date="2021-02" db="EMBL/GenBank/DDBJ databases">
        <title>Porcisia hertigi Genome sequencing and assembly.</title>
        <authorList>
            <person name="Almutairi H."/>
            <person name="Gatherer D."/>
        </authorList>
    </citation>
    <scope>NUCLEOTIDE SEQUENCE [LARGE SCALE GENOMIC DNA]</scope>
    <source>
        <strain evidence="2 3">C119</strain>
    </source>
</reference>
<dbReference type="OrthoDB" id="267356at2759"/>
<protein>
    <submittedName>
        <fullName evidence="2">Uncharacterized protein</fullName>
    </submittedName>
</protein>
<dbReference type="Proteomes" id="UP000674318">
    <property type="component" value="Chromosome 21"/>
</dbReference>
<dbReference type="EMBL" id="JAFJZO010000021">
    <property type="protein sequence ID" value="KAG5505836.1"/>
    <property type="molecule type" value="Genomic_DNA"/>
</dbReference>
<feature type="region of interest" description="Disordered" evidence="1">
    <location>
        <begin position="1"/>
        <end position="31"/>
    </location>
</feature>
<dbReference type="RefSeq" id="XP_067757504.1">
    <property type="nucleotide sequence ID" value="XM_067901141.1"/>
</dbReference>
<accession>A0A836LB76</accession>
<feature type="compositionally biased region" description="Basic and acidic residues" evidence="1">
    <location>
        <begin position="10"/>
        <end position="31"/>
    </location>
</feature>
<gene>
    <name evidence="2" type="ORF">JKF63_05172</name>
</gene>